<name>A0A4R2MKS0_RUBGE</name>
<evidence type="ECO:0000256" key="2">
    <source>
        <dbReference type="ARBA" id="ARBA00022723"/>
    </source>
</evidence>
<feature type="chain" id="PRO_5020845597" evidence="4">
    <location>
        <begin position="26"/>
        <end position="249"/>
    </location>
</feature>
<evidence type="ECO:0000313" key="6">
    <source>
        <dbReference type="Proteomes" id="UP000295106"/>
    </source>
</evidence>
<dbReference type="SUPFAM" id="SSF53850">
    <property type="entry name" value="Periplasmic binding protein-like II"/>
    <property type="match status" value="1"/>
</dbReference>
<evidence type="ECO:0000313" key="5">
    <source>
        <dbReference type="EMBL" id="TCP05394.1"/>
    </source>
</evidence>
<dbReference type="Proteomes" id="UP000295106">
    <property type="component" value="Unassembled WGS sequence"/>
</dbReference>
<accession>A0A4R2MKS0</accession>
<keyword evidence="3 4" id="KW-0732">Signal</keyword>
<dbReference type="AlphaFoldDB" id="A0A4R2MKS0"/>
<dbReference type="GO" id="GO:0015689">
    <property type="term" value="P:molybdate ion transport"/>
    <property type="evidence" value="ECO:0007669"/>
    <property type="project" value="InterPro"/>
</dbReference>
<dbReference type="InterPro" id="IPR050682">
    <property type="entry name" value="ModA/WtpA"/>
</dbReference>
<dbReference type="EMBL" id="SLXD01000001">
    <property type="protein sequence ID" value="TCP05394.1"/>
    <property type="molecule type" value="Genomic_DNA"/>
</dbReference>
<organism evidence="5 6">
    <name type="scientific">Rubrivivax gelatinosus</name>
    <name type="common">Rhodocyclus gelatinosus</name>
    <name type="synonym">Rhodopseudomonas gelatinosa</name>
    <dbReference type="NCBI Taxonomy" id="28068"/>
    <lineage>
        <taxon>Bacteria</taxon>
        <taxon>Pseudomonadati</taxon>
        <taxon>Pseudomonadota</taxon>
        <taxon>Betaproteobacteria</taxon>
        <taxon>Burkholderiales</taxon>
        <taxon>Sphaerotilaceae</taxon>
        <taxon>Rubrivivax</taxon>
    </lineage>
</organism>
<dbReference type="InterPro" id="IPR005950">
    <property type="entry name" value="ModA"/>
</dbReference>
<protein>
    <submittedName>
        <fullName evidence="5">Molybdate transport system substrate-binding protein</fullName>
    </submittedName>
</protein>
<dbReference type="Gene3D" id="3.40.190.10">
    <property type="entry name" value="Periplasmic binding protein-like II"/>
    <property type="match status" value="2"/>
</dbReference>
<dbReference type="PANTHER" id="PTHR30632">
    <property type="entry name" value="MOLYBDATE-BINDING PERIPLASMIC PROTEIN"/>
    <property type="match status" value="1"/>
</dbReference>
<gene>
    <name evidence="5" type="ORF">EV684_101266</name>
</gene>
<dbReference type="NCBIfam" id="TIGR01256">
    <property type="entry name" value="modA"/>
    <property type="match status" value="1"/>
</dbReference>
<dbReference type="OrthoDB" id="9785015at2"/>
<evidence type="ECO:0000256" key="4">
    <source>
        <dbReference type="SAM" id="SignalP"/>
    </source>
</evidence>
<comment type="caution">
    <text evidence="5">The sequence shown here is derived from an EMBL/GenBank/DDBJ whole genome shotgun (WGS) entry which is preliminary data.</text>
</comment>
<evidence type="ECO:0000256" key="3">
    <source>
        <dbReference type="ARBA" id="ARBA00022729"/>
    </source>
</evidence>
<reference evidence="5 6" key="1">
    <citation type="submission" date="2019-03" db="EMBL/GenBank/DDBJ databases">
        <title>Genomic Encyclopedia of Type Strains, Phase IV (KMG-IV): sequencing the most valuable type-strain genomes for metagenomic binning, comparative biology and taxonomic classification.</title>
        <authorList>
            <person name="Goeker M."/>
        </authorList>
    </citation>
    <scope>NUCLEOTIDE SEQUENCE [LARGE SCALE GENOMIC DNA]</scope>
    <source>
        <strain evidence="5 6">DSM 1709</strain>
    </source>
</reference>
<comment type="similarity">
    <text evidence="1">Belongs to the bacterial solute-binding protein ModA family.</text>
</comment>
<dbReference type="PANTHER" id="PTHR30632:SF14">
    <property type="entry name" value="TUNGSTATE_MOLYBDATE_CHROMATE-BINDING PROTEIN MODA"/>
    <property type="match status" value="1"/>
</dbReference>
<dbReference type="GO" id="GO:0046872">
    <property type="term" value="F:metal ion binding"/>
    <property type="evidence" value="ECO:0007669"/>
    <property type="project" value="UniProtKB-KW"/>
</dbReference>
<dbReference type="GeneID" id="99686996"/>
<proteinExistence type="inferred from homology"/>
<keyword evidence="2" id="KW-0479">Metal-binding</keyword>
<sequence>MRIPLPARWGAFMLPLLAAFTFAAAARAEPPIVAAGAGYKRPVTELAQAFEARSGFKLEASFGNMAQVLALAAQSTRVALILGDQAFLDAAPLLKGARLVPVGEGRLVLAWAKAAPAPAKAEALAEPAYARIALPDPTHAVYGKAATEFLQRSGLAPALKPRLMTVATVPQVSAYLVSGDVDAGFINLTDALGIRERIGGWLVVDAALYSPVHIVAAVVPGHEGDAEIQAFEAFLATPEAQALLRRHGL</sequence>
<evidence type="ECO:0000256" key="1">
    <source>
        <dbReference type="ARBA" id="ARBA00009175"/>
    </source>
</evidence>
<dbReference type="RefSeq" id="WP_132644402.1">
    <property type="nucleotide sequence ID" value="NZ_CP181386.1"/>
</dbReference>
<feature type="signal peptide" evidence="4">
    <location>
        <begin position="1"/>
        <end position="25"/>
    </location>
</feature>
<dbReference type="GO" id="GO:0030973">
    <property type="term" value="F:molybdate ion binding"/>
    <property type="evidence" value="ECO:0007669"/>
    <property type="project" value="TreeGrafter"/>
</dbReference>
<dbReference type="Pfam" id="PF13531">
    <property type="entry name" value="SBP_bac_11"/>
    <property type="match status" value="1"/>
</dbReference>